<evidence type="ECO:0000256" key="2">
    <source>
        <dbReference type="ARBA" id="ARBA00010752"/>
    </source>
</evidence>
<keyword evidence="7 10" id="KW-0235">DNA replication</keyword>
<gene>
    <name evidence="14" type="primary">dnaN</name>
    <name evidence="14" type="ORF">H8K20_09365</name>
</gene>
<dbReference type="PANTHER" id="PTHR30478">
    <property type="entry name" value="DNA POLYMERASE III SUBUNIT BETA"/>
    <property type="match status" value="1"/>
</dbReference>
<dbReference type="InterPro" id="IPR022635">
    <property type="entry name" value="DNA_polIII_beta_C"/>
</dbReference>
<dbReference type="NCBIfam" id="TIGR00663">
    <property type="entry name" value="dnan"/>
    <property type="match status" value="1"/>
</dbReference>
<dbReference type="InterPro" id="IPR046938">
    <property type="entry name" value="DNA_clamp_sf"/>
</dbReference>
<evidence type="ECO:0000256" key="7">
    <source>
        <dbReference type="ARBA" id="ARBA00022705"/>
    </source>
</evidence>
<comment type="subunit">
    <text evidence="10">Forms a ring-shaped head-to-tail homodimer around DNA.</text>
</comment>
<comment type="caution">
    <text evidence="14">The sequence shown here is derived from an EMBL/GenBank/DDBJ whole genome shotgun (WGS) entry which is preliminary data.</text>
</comment>
<evidence type="ECO:0000256" key="1">
    <source>
        <dbReference type="ARBA" id="ARBA00004496"/>
    </source>
</evidence>
<dbReference type="GO" id="GO:0005737">
    <property type="term" value="C:cytoplasm"/>
    <property type="evidence" value="ECO:0007669"/>
    <property type="project" value="UniProtKB-SubCell"/>
</dbReference>
<evidence type="ECO:0000256" key="9">
    <source>
        <dbReference type="ARBA" id="ARBA00023125"/>
    </source>
</evidence>
<evidence type="ECO:0000259" key="13">
    <source>
        <dbReference type="Pfam" id="PF02768"/>
    </source>
</evidence>
<keyword evidence="15" id="KW-1185">Reference proteome</keyword>
<evidence type="ECO:0000256" key="8">
    <source>
        <dbReference type="ARBA" id="ARBA00022932"/>
    </source>
</evidence>
<evidence type="ECO:0000313" key="14">
    <source>
        <dbReference type="EMBL" id="MBC3516599.1"/>
    </source>
</evidence>
<keyword evidence="6 10" id="KW-0548">Nucleotidyltransferase</keyword>
<comment type="subcellular location">
    <subcellularLocation>
        <location evidence="1 10">Cytoplasm</location>
    </subcellularLocation>
</comment>
<dbReference type="InterPro" id="IPR022634">
    <property type="entry name" value="DNA_polIII_beta_N"/>
</dbReference>
<dbReference type="Proteomes" id="UP000597668">
    <property type="component" value="Unassembled WGS sequence"/>
</dbReference>
<evidence type="ECO:0000256" key="6">
    <source>
        <dbReference type="ARBA" id="ARBA00022695"/>
    </source>
</evidence>
<evidence type="ECO:0000313" key="15">
    <source>
        <dbReference type="Proteomes" id="UP000597668"/>
    </source>
</evidence>
<dbReference type="SMART" id="SM00480">
    <property type="entry name" value="POL3Bc"/>
    <property type="match status" value="1"/>
</dbReference>
<dbReference type="Pfam" id="PF02767">
    <property type="entry name" value="DNA_pol3_beta_2"/>
    <property type="match status" value="1"/>
</dbReference>
<protein>
    <recommendedName>
        <fullName evidence="3 10">Beta sliding clamp</fullName>
    </recommendedName>
</protein>
<evidence type="ECO:0000256" key="3">
    <source>
        <dbReference type="ARBA" id="ARBA00021035"/>
    </source>
</evidence>
<feature type="domain" description="DNA polymerase III beta sliding clamp C-terminal" evidence="13">
    <location>
        <begin position="245"/>
        <end position="363"/>
    </location>
</feature>
<dbReference type="AlphaFoldDB" id="A0A8J6IMT8"/>
<dbReference type="GO" id="GO:0003887">
    <property type="term" value="F:DNA-directed DNA polymerase activity"/>
    <property type="evidence" value="ECO:0007669"/>
    <property type="project" value="UniProtKB-UniRule"/>
</dbReference>
<dbReference type="SUPFAM" id="SSF55979">
    <property type="entry name" value="DNA clamp"/>
    <property type="match status" value="3"/>
</dbReference>
<dbReference type="GO" id="GO:0006271">
    <property type="term" value="P:DNA strand elongation involved in DNA replication"/>
    <property type="evidence" value="ECO:0007669"/>
    <property type="project" value="TreeGrafter"/>
</dbReference>
<dbReference type="GO" id="GO:0008408">
    <property type="term" value="F:3'-5' exonuclease activity"/>
    <property type="evidence" value="ECO:0007669"/>
    <property type="project" value="InterPro"/>
</dbReference>
<dbReference type="Pfam" id="PF02768">
    <property type="entry name" value="DNA_pol3_beta_3"/>
    <property type="match status" value="1"/>
</dbReference>
<feature type="domain" description="DNA polymerase III beta sliding clamp central" evidence="12">
    <location>
        <begin position="129"/>
        <end position="239"/>
    </location>
</feature>
<dbReference type="PANTHER" id="PTHR30478:SF0">
    <property type="entry name" value="BETA SLIDING CLAMP"/>
    <property type="match status" value="1"/>
</dbReference>
<comment type="similarity">
    <text evidence="2 10">Belongs to the beta sliding clamp family.</text>
</comment>
<keyword evidence="9" id="KW-0238">DNA-binding</keyword>
<dbReference type="Gene3D" id="3.70.10.10">
    <property type="match status" value="1"/>
</dbReference>
<keyword evidence="4 10" id="KW-0963">Cytoplasm</keyword>
<evidence type="ECO:0000256" key="4">
    <source>
        <dbReference type="ARBA" id="ARBA00022490"/>
    </source>
</evidence>
<dbReference type="Gene3D" id="3.10.150.10">
    <property type="entry name" value="DNA Polymerase III, subunit A, domain 2"/>
    <property type="match status" value="1"/>
</dbReference>
<sequence length="368" mass="40824">MKFVCDRQSLSEAMLNVQKAVPGKSNIPALEGVLVRTEEDGITLSGYDLELGITTRIPAEVSEHGTIVLSARLFSDIIRKLSDQQVSVEVNSQLLTTIKTQQTEFTIIGIDADEFPEMPDLDGEITLSLDQLTLKSMIDQTLYAVAQTDQKPVHTGIKFEAEDGMLTLVTVDGYRLALRREHADTHQNCQFIVPGKAASEISKLVKDSDEVAEIYLSDKHILFKVNGYHIISRLLEGNFLDYKNSIPKESETTVLCSTRDFIDSVERASIIISDRFKNPLKITFEGSTVSVLCKTPLGKVQDAFTANKQGDDVEIGFNNKYLLDALKYTHCDEVKLSFGGSLAPMTITPPEGDSFLFLVLPVRLKNEN</sequence>
<dbReference type="RefSeq" id="WP_186488259.1">
    <property type="nucleotide sequence ID" value="NZ_JACOGI010000002.1"/>
</dbReference>
<dbReference type="GO" id="GO:0003677">
    <property type="term" value="F:DNA binding"/>
    <property type="evidence" value="ECO:0007669"/>
    <property type="project" value="UniProtKB-UniRule"/>
</dbReference>
<keyword evidence="5 10" id="KW-0808">Transferase</keyword>
<evidence type="ECO:0000256" key="5">
    <source>
        <dbReference type="ARBA" id="ARBA00022679"/>
    </source>
</evidence>
<reference evidence="14" key="1">
    <citation type="submission" date="2020-08" db="EMBL/GenBank/DDBJ databases">
        <authorList>
            <person name="Liu C."/>
            <person name="Sun Q."/>
        </authorList>
    </citation>
    <scope>NUCLEOTIDE SEQUENCE</scope>
    <source>
        <strain evidence="14">NSJ-65</strain>
    </source>
</reference>
<evidence type="ECO:0000259" key="12">
    <source>
        <dbReference type="Pfam" id="PF02767"/>
    </source>
</evidence>
<dbReference type="GO" id="GO:0009360">
    <property type="term" value="C:DNA polymerase III complex"/>
    <property type="evidence" value="ECO:0007669"/>
    <property type="project" value="InterPro"/>
</dbReference>
<dbReference type="PIRSF" id="PIRSF000804">
    <property type="entry name" value="DNA_pol_III_b"/>
    <property type="match status" value="1"/>
</dbReference>
<dbReference type="EMBL" id="JACOGI010000002">
    <property type="protein sequence ID" value="MBC3516599.1"/>
    <property type="molecule type" value="Genomic_DNA"/>
</dbReference>
<dbReference type="Pfam" id="PF00712">
    <property type="entry name" value="DNA_pol3_beta"/>
    <property type="match status" value="1"/>
</dbReference>
<feature type="domain" description="DNA polymerase III beta sliding clamp N-terminal" evidence="11">
    <location>
        <begin position="1"/>
        <end position="119"/>
    </location>
</feature>
<dbReference type="InterPro" id="IPR001001">
    <property type="entry name" value="DNA_polIII_beta"/>
</dbReference>
<proteinExistence type="inferred from homology"/>
<keyword evidence="8 10" id="KW-0239">DNA-directed DNA polymerase</keyword>
<name>A0A8J6IMT8_9FIRM</name>
<evidence type="ECO:0000259" key="11">
    <source>
        <dbReference type="Pfam" id="PF00712"/>
    </source>
</evidence>
<organism evidence="14 15">
    <name type="scientific">Neobittarella massiliensis</name>
    <name type="common">ex Bilen et al. 2018</name>
    <dbReference type="NCBI Taxonomy" id="2041842"/>
    <lineage>
        <taxon>Bacteria</taxon>
        <taxon>Bacillati</taxon>
        <taxon>Bacillota</taxon>
        <taxon>Clostridia</taxon>
        <taxon>Eubacteriales</taxon>
        <taxon>Oscillospiraceae</taxon>
        <taxon>Neobittarella (ex Bilen et al. 2018)</taxon>
    </lineage>
</organism>
<accession>A0A8J6IMT8</accession>
<dbReference type="CDD" id="cd00140">
    <property type="entry name" value="beta_clamp"/>
    <property type="match status" value="1"/>
</dbReference>
<evidence type="ECO:0000256" key="10">
    <source>
        <dbReference type="PIRNR" id="PIRNR000804"/>
    </source>
</evidence>
<dbReference type="InterPro" id="IPR022637">
    <property type="entry name" value="DNA_polIII_beta_cen"/>
</dbReference>
<comment type="function">
    <text evidence="10">Confers DNA tethering and processivity to DNA polymerases and other proteins. Acts as a clamp, forming a ring around DNA (a reaction catalyzed by the clamp-loading complex) which diffuses in an ATP-independent manner freely and bidirectionally along dsDNA. Initially characterized for its ability to contact the catalytic subunit of DNA polymerase III (Pol III), a complex, multichain enzyme responsible for most of the replicative synthesis in bacteria; Pol III exhibits 3'-5' exonuclease proofreading activity. The beta chain is required for initiation of replication as well as for processivity of DNA replication.</text>
</comment>